<gene>
    <name evidence="1" type="ORF">Bealeia1_02014</name>
</gene>
<evidence type="ECO:0000313" key="1">
    <source>
        <dbReference type="EMBL" id="WVX67795.1"/>
    </source>
</evidence>
<keyword evidence="1" id="KW-0614">Plasmid</keyword>
<keyword evidence="2" id="KW-1185">Reference proteome</keyword>
<protein>
    <submittedName>
        <fullName evidence="1">Uncharacterized protein</fullName>
    </submittedName>
</protein>
<organism evidence="1 2">
    <name type="scientific">Candidatus Bealeia paramacronuclearis</name>
    <dbReference type="NCBI Taxonomy" id="1921001"/>
    <lineage>
        <taxon>Bacteria</taxon>
        <taxon>Pseudomonadati</taxon>
        <taxon>Pseudomonadota</taxon>
        <taxon>Alphaproteobacteria</taxon>
        <taxon>Holosporales</taxon>
        <taxon>Holosporaceae</taxon>
        <taxon>Candidatus Bealeia</taxon>
    </lineage>
</organism>
<proteinExistence type="predicted"/>
<accession>A0ABZ2C5S1</accession>
<reference evidence="1 2" key="1">
    <citation type="journal article" date="2024" name="Environ. Microbiol.">
        <title>Novel evolutionary insights on the interactions of the Holosporales (Alphaproteobacteria) with eukaryotic hosts from comparative genomics.</title>
        <authorList>
            <person name="Giovannini M."/>
            <person name="Petroni G."/>
            <person name="Castelli M."/>
        </authorList>
    </citation>
    <scope>NUCLEOTIDE SEQUENCE [LARGE SCALE GENOMIC DNA]</scope>
    <source>
        <strain evidence="1 2">US_Bl 15I1</strain>
    </source>
</reference>
<evidence type="ECO:0000313" key="2">
    <source>
        <dbReference type="Proteomes" id="UP001330434"/>
    </source>
</evidence>
<dbReference type="EMBL" id="CP133271">
    <property type="protein sequence ID" value="WVX67795.1"/>
    <property type="molecule type" value="Genomic_DNA"/>
</dbReference>
<geneLocation type="plasmid" evidence="1 2">
    <name>pBealeia1</name>
</geneLocation>
<sequence length="127" mass="13700">MGLAFAKSDPDASMILHSSDRMTGRDDFASHQSVLDAAQQQLMEEREHARASLSPLAYTARTAGNWVGSGLATPLPMMGPAATATKAATKILPQVLKTAGKEALRDAVLGQFLEGFKRRTSHHLWLI</sequence>
<name>A0ABZ2C5S1_9PROT</name>
<dbReference type="Proteomes" id="UP001330434">
    <property type="component" value="Plasmid pBealeia1"/>
</dbReference>